<dbReference type="EMBL" id="JBHRTS010000002">
    <property type="protein sequence ID" value="MFC3193350.1"/>
    <property type="molecule type" value="Genomic_DNA"/>
</dbReference>
<keyword evidence="4 5" id="KW-0472">Membrane</keyword>
<feature type="transmembrane region" description="Helical" evidence="5">
    <location>
        <begin position="46"/>
        <end position="63"/>
    </location>
</feature>
<evidence type="ECO:0000256" key="1">
    <source>
        <dbReference type="ARBA" id="ARBA00022475"/>
    </source>
</evidence>
<comment type="caution">
    <text evidence="7">The sequence shown here is derived from an EMBL/GenBank/DDBJ whole genome shotgun (WGS) entry which is preliminary data.</text>
</comment>
<reference evidence="8" key="1">
    <citation type="journal article" date="2019" name="Int. J. Syst. Evol. Microbiol.">
        <title>The Global Catalogue of Microorganisms (GCM) 10K type strain sequencing project: providing services to taxonomists for standard genome sequencing and annotation.</title>
        <authorList>
            <consortium name="The Broad Institute Genomics Platform"/>
            <consortium name="The Broad Institute Genome Sequencing Center for Infectious Disease"/>
            <person name="Wu L."/>
            <person name="Ma J."/>
        </authorList>
    </citation>
    <scope>NUCLEOTIDE SEQUENCE [LARGE SCALE GENOMIC DNA]</scope>
    <source>
        <strain evidence="8">KCTC 42953</strain>
    </source>
</reference>
<feature type="domain" description="Lipopolysaccharide assembly protein A" evidence="6">
    <location>
        <begin position="27"/>
        <end position="60"/>
    </location>
</feature>
<evidence type="ECO:0000313" key="7">
    <source>
        <dbReference type="EMBL" id="MFC3193350.1"/>
    </source>
</evidence>
<name>A0ABV7J5K4_9GAMM</name>
<gene>
    <name evidence="7" type="ORF">ACFODZ_03735</name>
</gene>
<dbReference type="InterPro" id="IPR010445">
    <property type="entry name" value="LapA_dom"/>
</dbReference>
<accession>A0ABV7J5K4</accession>
<evidence type="ECO:0000259" key="6">
    <source>
        <dbReference type="Pfam" id="PF06305"/>
    </source>
</evidence>
<evidence type="ECO:0000256" key="2">
    <source>
        <dbReference type="ARBA" id="ARBA00022692"/>
    </source>
</evidence>
<proteinExistence type="predicted"/>
<evidence type="ECO:0000256" key="5">
    <source>
        <dbReference type="SAM" id="Phobius"/>
    </source>
</evidence>
<keyword evidence="1" id="KW-1003">Cell membrane</keyword>
<keyword evidence="3 5" id="KW-1133">Transmembrane helix</keyword>
<dbReference type="Pfam" id="PF06305">
    <property type="entry name" value="LapA_dom"/>
    <property type="match status" value="1"/>
</dbReference>
<organism evidence="7 8">
    <name type="scientific">Marinicella sediminis</name>
    <dbReference type="NCBI Taxonomy" id="1792834"/>
    <lineage>
        <taxon>Bacteria</taxon>
        <taxon>Pseudomonadati</taxon>
        <taxon>Pseudomonadota</taxon>
        <taxon>Gammaproteobacteria</taxon>
        <taxon>Lysobacterales</taxon>
        <taxon>Marinicellaceae</taxon>
        <taxon>Marinicella</taxon>
    </lineage>
</organism>
<keyword evidence="2 5" id="KW-0812">Transmembrane</keyword>
<evidence type="ECO:0000256" key="4">
    <source>
        <dbReference type="ARBA" id="ARBA00023136"/>
    </source>
</evidence>
<evidence type="ECO:0000256" key="3">
    <source>
        <dbReference type="ARBA" id="ARBA00022989"/>
    </source>
</evidence>
<evidence type="ECO:0000313" key="8">
    <source>
        <dbReference type="Proteomes" id="UP001595533"/>
    </source>
</evidence>
<feature type="transmembrane region" description="Helical" evidence="5">
    <location>
        <begin position="9"/>
        <end position="26"/>
    </location>
</feature>
<protein>
    <submittedName>
        <fullName evidence="7">Lipopolysaccharide assembly protein LapA domain-containing protein</fullName>
    </submittedName>
</protein>
<keyword evidence="8" id="KW-1185">Reference proteome</keyword>
<dbReference type="Proteomes" id="UP001595533">
    <property type="component" value="Unassembled WGS sequence"/>
</dbReference>
<sequence length="76" mass="8851">MNHITKRKIKWAIVAVFTILVIIFTFQNTEVVQVRFLTWDVSMSRSVMVIGLLLIGFLLGRITRFRKNHPKKPPGQ</sequence>
<dbReference type="RefSeq" id="WP_157892672.1">
    <property type="nucleotide sequence ID" value="NZ_JBHRTS010000002.1"/>
</dbReference>